<reference evidence="3" key="1">
    <citation type="submission" date="2013-12" db="EMBL/GenBank/DDBJ databases">
        <authorList>
            <person name="Aslett M."/>
        </authorList>
    </citation>
    <scope>NUCLEOTIDE SEQUENCE [LARGE SCALE GENOMIC DNA]</scope>
    <source>
        <strain evidence="3">Lindley</strain>
    </source>
</reference>
<dbReference type="WBParaSite" id="GPLIN_001410800">
    <property type="protein sequence ID" value="GPLIN_001410800"/>
    <property type="gene ID" value="GPLIN_001410800"/>
</dbReference>
<protein>
    <submittedName>
        <fullName evidence="4">C2H2-type domain-containing protein</fullName>
    </submittedName>
</protein>
<evidence type="ECO:0000313" key="4">
    <source>
        <dbReference type="WBParaSite" id="GPLIN_001410800"/>
    </source>
</evidence>
<dbReference type="AlphaFoldDB" id="A0A183CMK2"/>
<organism evidence="3 4">
    <name type="scientific">Globodera pallida</name>
    <name type="common">Potato cyst nematode worm</name>
    <name type="synonym">Heterodera pallida</name>
    <dbReference type="NCBI Taxonomy" id="36090"/>
    <lineage>
        <taxon>Eukaryota</taxon>
        <taxon>Metazoa</taxon>
        <taxon>Ecdysozoa</taxon>
        <taxon>Nematoda</taxon>
        <taxon>Chromadorea</taxon>
        <taxon>Rhabditida</taxon>
        <taxon>Tylenchina</taxon>
        <taxon>Tylenchomorpha</taxon>
        <taxon>Tylenchoidea</taxon>
        <taxon>Heteroderidae</taxon>
        <taxon>Heteroderinae</taxon>
        <taxon>Globodera</taxon>
    </lineage>
</organism>
<dbReference type="SUPFAM" id="SSF57667">
    <property type="entry name" value="beta-beta-alpha zinc fingers"/>
    <property type="match status" value="1"/>
</dbReference>
<feature type="domain" description="C2H2-type" evidence="2">
    <location>
        <begin position="87"/>
        <end position="110"/>
    </location>
</feature>
<feature type="region of interest" description="Disordered" evidence="1">
    <location>
        <begin position="1"/>
        <end position="26"/>
    </location>
</feature>
<feature type="region of interest" description="Disordered" evidence="1">
    <location>
        <begin position="68"/>
        <end position="87"/>
    </location>
</feature>
<evidence type="ECO:0000313" key="3">
    <source>
        <dbReference type="Proteomes" id="UP000050741"/>
    </source>
</evidence>
<evidence type="ECO:0000259" key="2">
    <source>
        <dbReference type="SMART" id="SM00355"/>
    </source>
</evidence>
<proteinExistence type="predicted"/>
<accession>A0A183CMK2</accession>
<reference evidence="4" key="3">
    <citation type="submission" date="2016-06" db="UniProtKB">
        <authorList>
            <consortium name="WormBaseParasite"/>
        </authorList>
    </citation>
    <scope>IDENTIFICATION</scope>
</reference>
<dbReference type="InterPro" id="IPR013087">
    <property type="entry name" value="Znf_C2H2_type"/>
</dbReference>
<name>A0A183CMK2_GLOPA</name>
<feature type="region of interest" description="Disordered" evidence="1">
    <location>
        <begin position="137"/>
        <end position="257"/>
    </location>
</feature>
<sequence>MPSKSPVLGAPPPIASDTAGNNSNDSDTVLLVQHNLPDRKAKAEFGCPNCSSKFMSMEMLDLHQNNCPRRRHASPNKASAADRGSDSMCDVCDKLCASPKGVAIHKCKAHKTGNKPLLLICSVCDFRAKFPSTLKIHQRSHNRNNSSNSKRRAGVESSVTSKEAPAVQTVHATERRQHQSPSKHNNKRPLSNAGGHRHEHPMRCQLQSLAGTSSSTKMPNIARGNGVKKQQQQQQRGMSCGGHVGQNNATETDDDDDDIMFIESKPTISRSQNPLISRNKFGGVEPIGCAAGSAVISNYASMVINACSQSNLVTFHDVDTTSGNIGKITFQFMCNSCKGERGVARCYRGRAYCVNSRHALATVTNEEDEVRY</sequence>
<dbReference type="SMART" id="SM00355">
    <property type="entry name" value="ZnF_C2H2"/>
    <property type="match status" value="3"/>
</dbReference>
<reference evidence="3" key="2">
    <citation type="submission" date="2014-05" db="EMBL/GenBank/DDBJ databases">
        <title>The genome and life-stage specific transcriptomes of Globodera pallida elucidate key aspects of plant parasitism by a cyst nematode.</title>
        <authorList>
            <person name="Cotton J.A."/>
            <person name="Lilley C.J."/>
            <person name="Jones L.M."/>
            <person name="Kikuchi T."/>
            <person name="Reid A.J."/>
            <person name="Thorpe P."/>
            <person name="Tsai I.J."/>
            <person name="Beasley H."/>
            <person name="Blok V."/>
            <person name="Cock P.J.A."/>
            <person name="Van den Akker S.E."/>
            <person name="Holroyd N."/>
            <person name="Hunt M."/>
            <person name="Mantelin S."/>
            <person name="Naghra H."/>
            <person name="Pain A."/>
            <person name="Palomares-Rius J.E."/>
            <person name="Zarowiecki M."/>
            <person name="Berriman M."/>
            <person name="Jones J.T."/>
            <person name="Urwin P.E."/>
        </authorList>
    </citation>
    <scope>NUCLEOTIDE SEQUENCE [LARGE SCALE GENOMIC DNA]</scope>
    <source>
        <strain evidence="3">Lindley</strain>
    </source>
</reference>
<dbReference type="InterPro" id="IPR036236">
    <property type="entry name" value="Znf_C2H2_sf"/>
</dbReference>
<feature type="domain" description="C2H2-type" evidence="2">
    <location>
        <begin position="45"/>
        <end position="72"/>
    </location>
</feature>
<feature type="domain" description="C2H2-type" evidence="2">
    <location>
        <begin position="119"/>
        <end position="141"/>
    </location>
</feature>
<feature type="compositionally biased region" description="Polar residues" evidence="1">
    <location>
        <begin position="205"/>
        <end position="218"/>
    </location>
</feature>
<evidence type="ECO:0000256" key="1">
    <source>
        <dbReference type="SAM" id="MobiDB-lite"/>
    </source>
</evidence>
<keyword evidence="3" id="KW-1185">Reference proteome</keyword>
<dbReference type="Proteomes" id="UP000050741">
    <property type="component" value="Unassembled WGS sequence"/>
</dbReference>
<dbReference type="Gene3D" id="3.30.160.60">
    <property type="entry name" value="Classic Zinc Finger"/>
    <property type="match status" value="1"/>
</dbReference>